<evidence type="ECO:0000313" key="3">
    <source>
        <dbReference type="EMBL" id="KAE9049218.1"/>
    </source>
</evidence>
<dbReference type="EMBL" id="QXFT01000130">
    <property type="protein sequence ID" value="KAE9353861.1"/>
    <property type="molecule type" value="Genomic_DNA"/>
</dbReference>
<evidence type="ECO:0000313" key="4">
    <source>
        <dbReference type="EMBL" id="KAE9353861.1"/>
    </source>
</evidence>
<evidence type="ECO:0008006" key="8">
    <source>
        <dbReference type="Google" id="ProtNLM"/>
    </source>
</evidence>
<keyword evidence="1" id="KW-0732">Signal</keyword>
<feature type="chain" id="PRO_5036167776" description="Secreted protein" evidence="1">
    <location>
        <begin position="24"/>
        <end position="88"/>
    </location>
</feature>
<organism evidence="4 6">
    <name type="scientific">Phytophthora rubi</name>
    <dbReference type="NCBI Taxonomy" id="129364"/>
    <lineage>
        <taxon>Eukaryota</taxon>
        <taxon>Sar</taxon>
        <taxon>Stramenopiles</taxon>
        <taxon>Oomycota</taxon>
        <taxon>Peronosporomycetes</taxon>
        <taxon>Peronosporales</taxon>
        <taxon>Peronosporaceae</taxon>
        <taxon>Phytophthora</taxon>
    </lineage>
</organism>
<name>A0A6A4G6A8_9STRA</name>
<feature type="signal peptide" evidence="1">
    <location>
        <begin position="1"/>
        <end position="23"/>
    </location>
</feature>
<keyword evidence="6" id="KW-1185">Reference proteome</keyword>
<evidence type="ECO:0000313" key="2">
    <source>
        <dbReference type="EMBL" id="KAE9042935.1"/>
    </source>
</evidence>
<sequence length="88" mass="9682">MHAYPPRLHRGSLCLVFVTCVRASSAGPYAPCKVCKHCTHRYGATKESSGTVPRSNFHLYETMYGVEFVSGWGAFDCEDVAQLCCSDS</sequence>
<gene>
    <name evidence="3" type="ORF">PR001_g3502</name>
    <name evidence="2" type="ORF">PR002_g3642</name>
    <name evidence="4" type="ORF">PR003_g3673</name>
</gene>
<dbReference type="Proteomes" id="UP000434957">
    <property type="component" value="Unassembled WGS sequence"/>
</dbReference>
<dbReference type="EMBL" id="QXFV01000133">
    <property type="protein sequence ID" value="KAE9049218.1"/>
    <property type="molecule type" value="Genomic_DNA"/>
</dbReference>
<comment type="caution">
    <text evidence="4">The sequence shown here is derived from an EMBL/GenBank/DDBJ whole genome shotgun (WGS) entry which is preliminary data.</text>
</comment>
<reference evidence="4 6" key="1">
    <citation type="submission" date="2018-08" db="EMBL/GenBank/DDBJ databases">
        <title>Genomic investigation of the strawberry pathogen Phytophthora fragariae indicates pathogenicity is determined by transcriptional variation in three key races.</title>
        <authorList>
            <person name="Adams T.M."/>
            <person name="Armitage A.D."/>
            <person name="Sobczyk M.K."/>
            <person name="Bates H.J."/>
            <person name="Dunwell J.M."/>
            <person name="Nellist C.F."/>
            <person name="Harrison R.J."/>
        </authorList>
    </citation>
    <scope>NUCLEOTIDE SEQUENCE [LARGE SCALE GENOMIC DNA]</scope>
    <source>
        <strain evidence="3 5">SCRP249</strain>
        <strain evidence="2 7">SCRP324</strain>
        <strain evidence="4 6">SCRP333</strain>
    </source>
</reference>
<evidence type="ECO:0000256" key="1">
    <source>
        <dbReference type="SAM" id="SignalP"/>
    </source>
</evidence>
<dbReference type="Proteomes" id="UP000429607">
    <property type="component" value="Unassembled WGS sequence"/>
</dbReference>
<protein>
    <recommendedName>
        <fullName evidence="8">Secreted protein</fullName>
    </recommendedName>
</protein>
<dbReference type="AlphaFoldDB" id="A0A6A4G6A8"/>
<evidence type="ECO:0000313" key="7">
    <source>
        <dbReference type="Proteomes" id="UP000435112"/>
    </source>
</evidence>
<dbReference type="Proteomes" id="UP000435112">
    <property type="component" value="Unassembled WGS sequence"/>
</dbReference>
<accession>A0A6A4G6A8</accession>
<dbReference type="EMBL" id="QXFU01000135">
    <property type="protein sequence ID" value="KAE9042935.1"/>
    <property type="molecule type" value="Genomic_DNA"/>
</dbReference>
<evidence type="ECO:0000313" key="6">
    <source>
        <dbReference type="Proteomes" id="UP000434957"/>
    </source>
</evidence>
<evidence type="ECO:0000313" key="5">
    <source>
        <dbReference type="Proteomes" id="UP000429607"/>
    </source>
</evidence>
<proteinExistence type="predicted"/>